<accession>A0A371I296</accession>
<proteinExistence type="predicted"/>
<feature type="non-terminal residue" evidence="1">
    <location>
        <position position="1"/>
    </location>
</feature>
<dbReference type="Proteomes" id="UP000257109">
    <property type="component" value="Unassembled WGS sequence"/>
</dbReference>
<dbReference type="EMBL" id="QJKJ01001115">
    <property type="protein sequence ID" value="RDY09162.1"/>
    <property type="molecule type" value="Genomic_DNA"/>
</dbReference>
<organism evidence="1 2">
    <name type="scientific">Mucuna pruriens</name>
    <name type="common">Velvet bean</name>
    <name type="synonym">Dolichos pruriens</name>
    <dbReference type="NCBI Taxonomy" id="157652"/>
    <lineage>
        <taxon>Eukaryota</taxon>
        <taxon>Viridiplantae</taxon>
        <taxon>Streptophyta</taxon>
        <taxon>Embryophyta</taxon>
        <taxon>Tracheophyta</taxon>
        <taxon>Spermatophyta</taxon>
        <taxon>Magnoliopsida</taxon>
        <taxon>eudicotyledons</taxon>
        <taxon>Gunneridae</taxon>
        <taxon>Pentapetalae</taxon>
        <taxon>rosids</taxon>
        <taxon>fabids</taxon>
        <taxon>Fabales</taxon>
        <taxon>Fabaceae</taxon>
        <taxon>Papilionoideae</taxon>
        <taxon>50 kb inversion clade</taxon>
        <taxon>NPAAA clade</taxon>
        <taxon>indigoferoid/millettioid clade</taxon>
        <taxon>Phaseoleae</taxon>
        <taxon>Mucuna</taxon>
    </lineage>
</organism>
<keyword evidence="2" id="KW-1185">Reference proteome</keyword>
<evidence type="ECO:0000313" key="2">
    <source>
        <dbReference type="Proteomes" id="UP000257109"/>
    </source>
</evidence>
<sequence>MIKNKRIDSFFKRKFCEKDEKNTTVTSFEPKKCLENQKIKGNDVKQVSKVPRVVCDELENSLKHNLVKCLQIWQYHQSLHLQKMLHIAYLCYLQQQSQNVDNVPQFNAPYVARQRHSHHQKEHITIEHYFRVKVFFITIDKQLQELSNMFSEQVMELLNLGSAFILKDSYKALTLIILLL</sequence>
<evidence type="ECO:0000313" key="1">
    <source>
        <dbReference type="EMBL" id="RDY09162.1"/>
    </source>
</evidence>
<gene>
    <name evidence="1" type="ORF">CR513_06514</name>
</gene>
<dbReference type="AlphaFoldDB" id="A0A371I296"/>
<name>A0A371I296_MUCPR</name>
<reference evidence="1" key="1">
    <citation type="submission" date="2018-05" db="EMBL/GenBank/DDBJ databases">
        <title>Draft genome of Mucuna pruriens seed.</title>
        <authorList>
            <person name="Nnadi N.E."/>
            <person name="Vos R."/>
            <person name="Hasami M.H."/>
            <person name="Devisetty U.K."/>
            <person name="Aguiy J.C."/>
        </authorList>
    </citation>
    <scope>NUCLEOTIDE SEQUENCE [LARGE SCALE GENOMIC DNA]</scope>
    <source>
        <strain evidence="1">JCA_2017</strain>
    </source>
</reference>
<comment type="caution">
    <text evidence="1">The sequence shown here is derived from an EMBL/GenBank/DDBJ whole genome shotgun (WGS) entry which is preliminary data.</text>
</comment>
<protein>
    <submittedName>
        <fullName evidence="1">Uncharacterized protein</fullName>
    </submittedName>
</protein>
<dbReference type="OrthoDB" id="6778351at2759"/>